<dbReference type="GeneID" id="93616146"/>
<dbReference type="Proteomes" id="UP000009138">
    <property type="component" value="Unassembled WGS sequence"/>
</dbReference>
<evidence type="ECO:0000313" key="2">
    <source>
        <dbReference type="Proteomes" id="UP000009138"/>
    </source>
</evidence>
<evidence type="ECO:0000313" key="1">
    <source>
        <dbReference type="EMBL" id="EIE84470.1"/>
    </source>
</evidence>
<keyword evidence="2" id="KW-1185">Reference proteome</keyword>
<name>I1C7P0_RHIO9</name>
<sequence length="718" mass="81903">MSDLYLEPYVEIASGNNSSELVEPIVAIGTRTRLREDEVEHIVRPMNALSVLDRQRFFNAGASMGIEEFMHLSSGMNRQVSDDILQHILGCVYDNSSDQLSPVFVNNSCEPVPGDIRISTDIDSFAYVSSDLPLKHSCTLDIRPPYSSSYTTDTGVAWSHERYTNDVKVGVHKISNVQFLHSERLQVAIFFPGIYREMVQTEGARPSYFIPVLYHERFVNMVLLPALDIIFDTSVVPVPLDYQSAADFGLGKGISLSMEEVSQLISAMRGILSRNSSLSAIFGDFFFVTWGMGMKSRFVADENFVHALSSQGFIWDKMDLSNLYLDLGINFASPQLGLTGLWSTGERKDFQSILELLFEDESFHKSMYRHDPFCGHSGIGGFKYGNRKSGFIRVSAYSHAKQPFYSRSTYGERHGKDFDADDVFKVSPGFIKHVARMKHCLSLMKYKSYGVRLEVRFTANHWDALYNHTMDLAKNHLQAHVNWYKSHALSSFVEKRLDSLVALAKNIHSQKNSRYTARQLTGVALIAFMLSSLVHRPSDRSWWKPFADQLKAKRCRKSMALFTPDLFRLSEDGSRWSCTVSLRQSLDGVLHKDIINKMTPELADGIELPEWHYRMPTLFALTEAVDLKFDLGLYAPHINLSSKENYYWDRAVLFLSHYGLSDTSVEPFVNLILHEVLCKFSKWNKYCKDKRSYQTLMAYGSNFFCDKEYLKDILKVSS</sequence>
<dbReference type="STRING" id="246409.I1C7P0"/>
<accession>I1C7P0</accession>
<gene>
    <name evidence="1" type="ORF">RO3G_09180</name>
</gene>
<organism evidence="1 2">
    <name type="scientific">Rhizopus delemar (strain RA 99-880 / ATCC MYA-4621 / FGSC 9543 / NRRL 43880)</name>
    <name type="common">Mucormycosis agent</name>
    <name type="synonym">Rhizopus arrhizus var. delemar</name>
    <dbReference type="NCBI Taxonomy" id="246409"/>
    <lineage>
        <taxon>Eukaryota</taxon>
        <taxon>Fungi</taxon>
        <taxon>Fungi incertae sedis</taxon>
        <taxon>Mucoromycota</taxon>
        <taxon>Mucoromycotina</taxon>
        <taxon>Mucoromycetes</taxon>
        <taxon>Mucorales</taxon>
        <taxon>Mucorineae</taxon>
        <taxon>Rhizopodaceae</taxon>
        <taxon>Rhizopus</taxon>
    </lineage>
</organism>
<dbReference type="OrthoDB" id="10312428at2759"/>
<dbReference type="EMBL" id="CH476737">
    <property type="protein sequence ID" value="EIE84470.1"/>
    <property type="molecule type" value="Genomic_DNA"/>
</dbReference>
<proteinExistence type="predicted"/>
<dbReference type="RefSeq" id="XP_067519866.1">
    <property type="nucleotide sequence ID" value="XM_067663765.1"/>
</dbReference>
<dbReference type="VEuPathDB" id="FungiDB:RO3G_09180"/>
<protein>
    <submittedName>
        <fullName evidence="1">Uncharacterized protein</fullName>
    </submittedName>
</protein>
<dbReference type="InParanoid" id="I1C7P0"/>
<dbReference type="AlphaFoldDB" id="I1C7P0"/>
<reference evidence="1 2" key="1">
    <citation type="journal article" date="2009" name="PLoS Genet.">
        <title>Genomic analysis of the basal lineage fungus Rhizopus oryzae reveals a whole-genome duplication.</title>
        <authorList>
            <person name="Ma L.-J."/>
            <person name="Ibrahim A.S."/>
            <person name="Skory C."/>
            <person name="Grabherr M.G."/>
            <person name="Burger G."/>
            <person name="Butler M."/>
            <person name="Elias M."/>
            <person name="Idnurm A."/>
            <person name="Lang B.F."/>
            <person name="Sone T."/>
            <person name="Abe A."/>
            <person name="Calvo S.E."/>
            <person name="Corrochano L.M."/>
            <person name="Engels R."/>
            <person name="Fu J."/>
            <person name="Hansberg W."/>
            <person name="Kim J.-M."/>
            <person name="Kodira C.D."/>
            <person name="Koehrsen M.J."/>
            <person name="Liu B."/>
            <person name="Miranda-Saavedra D."/>
            <person name="O'Leary S."/>
            <person name="Ortiz-Castellanos L."/>
            <person name="Poulter R."/>
            <person name="Rodriguez-Romero J."/>
            <person name="Ruiz-Herrera J."/>
            <person name="Shen Y.-Q."/>
            <person name="Zeng Q."/>
            <person name="Galagan J."/>
            <person name="Birren B.W."/>
            <person name="Cuomo C.A."/>
            <person name="Wickes B.L."/>
        </authorList>
    </citation>
    <scope>NUCLEOTIDE SEQUENCE [LARGE SCALE GENOMIC DNA]</scope>
    <source>
        <strain evidence="2">RA 99-880 / ATCC MYA-4621 / FGSC 9543 / NRRL 43880</strain>
    </source>
</reference>
<dbReference type="eggNOG" id="ENOG502SGGE">
    <property type="taxonomic scope" value="Eukaryota"/>
</dbReference>